<evidence type="ECO:0000313" key="7">
    <source>
        <dbReference type="EMBL" id="QBR89287.1"/>
    </source>
</evidence>
<dbReference type="Pfam" id="PF00205">
    <property type="entry name" value="TPP_enzyme_M"/>
    <property type="match status" value="1"/>
</dbReference>
<evidence type="ECO:0000259" key="4">
    <source>
        <dbReference type="Pfam" id="PF00205"/>
    </source>
</evidence>
<dbReference type="InterPro" id="IPR029061">
    <property type="entry name" value="THDP-binding"/>
</dbReference>
<dbReference type="Proteomes" id="UP000295748">
    <property type="component" value="Chromosome"/>
</dbReference>
<dbReference type="InterPro" id="IPR047211">
    <property type="entry name" value="POXB-like"/>
</dbReference>
<organism evidence="7 8">
    <name type="scientific">Microbacterium wangchenii</name>
    <dbReference type="NCBI Taxonomy" id="2541726"/>
    <lineage>
        <taxon>Bacteria</taxon>
        <taxon>Bacillati</taxon>
        <taxon>Actinomycetota</taxon>
        <taxon>Actinomycetes</taxon>
        <taxon>Micrococcales</taxon>
        <taxon>Microbacteriaceae</taxon>
        <taxon>Microbacterium</taxon>
    </lineage>
</organism>
<feature type="domain" description="Thiamine pyrophosphate enzyme TPP-binding" evidence="5">
    <location>
        <begin position="391"/>
        <end position="545"/>
    </location>
</feature>
<keyword evidence="2 3" id="KW-0786">Thiamine pyrophosphate</keyword>
<dbReference type="CDD" id="cd07039">
    <property type="entry name" value="TPP_PYR_POX"/>
    <property type="match status" value="1"/>
</dbReference>
<evidence type="ECO:0000256" key="3">
    <source>
        <dbReference type="RuleBase" id="RU362132"/>
    </source>
</evidence>
<dbReference type="PANTHER" id="PTHR42981:SF2">
    <property type="entry name" value="PYRUVATE DEHYDROGENASE [UBIQUINONE]"/>
    <property type="match status" value="1"/>
</dbReference>
<comment type="similarity">
    <text evidence="1 3">Belongs to the TPP enzyme family.</text>
</comment>
<evidence type="ECO:0000259" key="6">
    <source>
        <dbReference type="Pfam" id="PF02776"/>
    </source>
</evidence>
<dbReference type="EMBL" id="CP038266">
    <property type="protein sequence ID" value="QBR89287.1"/>
    <property type="molecule type" value="Genomic_DNA"/>
</dbReference>
<dbReference type="Pfam" id="PF02775">
    <property type="entry name" value="TPP_enzyme_C"/>
    <property type="match status" value="1"/>
</dbReference>
<dbReference type="RefSeq" id="WP_135067630.1">
    <property type="nucleotide sequence ID" value="NZ_CP038266.1"/>
</dbReference>
<name>A0ABX5SVV5_9MICO</name>
<protein>
    <submittedName>
        <fullName evidence="7">Thiamine pyrophosphate-requiring protein</fullName>
    </submittedName>
</protein>
<dbReference type="InterPro" id="IPR029035">
    <property type="entry name" value="DHS-like_NAD/FAD-binding_dom"/>
</dbReference>
<reference evidence="7 8" key="1">
    <citation type="submission" date="2019-03" db="EMBL/GenBank/DDBJ databases">
        <authorList>
            <person name="Dong K."/>
        </authorList>
    </citation>
    <scope>NUCLEOTIDE SEQUENCE [LARGE SCALE GENOMIC DNA]</scope>
    <source>
        <strain evidence="8">dk512</strain>
    </source>
</reference>
<evidence type="ECO:0000256" key="1">
    <source>
        <dbReference type="ARBA" id="ARBA00007812"/>
    </source>
</evidence>
<gene>
    <name evidence="7" type="ORF">E4K62_11725</name>
</gene>
<dbReference type="InterPro" id="IPR012000">
    <property type="entry name" value="Thiamin_PyroP_enz_cen_dom"/>
</dbReference>
<sequence length="598" mass="64097">MSADQATVSDVIVERLRAWGVERVYGYSGDGINGVMDALRRADPKIAFVQARHEENAAFMAVGEAKFAGRVGVVMSTQGPGAVHLLNGLYDAKLDHVPVVAIVGQQRRSALGSGYMQEIDLRALMGDVASAFLGEASDPAQIPMLVDRAFRSALARRAPAVVIVPHDVQVAPADPPRHAHGVVHTSAVFESGSVAATDDQLQRAVDVLAGAERPVILAGAGARGCRDVLSRLAERMGAAIVTSLRGKTFVDEAHPLCAGTLGHLGTTASADVLEACDALLIVGANDPWTEYYPAPGQARAVQIDIDPAQIGNRYPVEVPVVSDAHHALVHLLARIPQAQDASWGERVRDRVARWHRIAARRAEVPMRGVNPEHAVRALRPHVASGMRVALDVGSVVYAYARQLVVPSDVDVHLSSTLASMGCGVPYGLAAKLSDPARPVLVLAGDGGMQMTGLNEMLTVAARWRDWRDPRFVVAVLDNRDLAEVSWEQREMESAPRFRESQELPAVDYAAYARLLGLDGVTAGSPDEVEEAWTRAFAAERPCVVHLRTDPAAPLVPPSQVDVAQLWETLRAEADAGGEHGRAAVELLDAYLAIDEEER</sequence>
<dbReference type="InterPro" id="IPR012001">
    <property type="entry name" value="Thiamin_PyroP_enz_TPP-bd_dom"/>
</dbReference>
<dbReference type="InterPro" id="IPR011766">
    <property type="entry name" value="TPP_enzyme_TPP-bd"/>
</dbReference>
<feature type="domain" description="Thiamine pyrophosphate enzyme N-terminal TPP-binding" evidence="6">
    <location>
        <begin position="7"/>
        <end position="121"/>
    </location>
</feature>
<feature type="domain" description="Thiamine pyrophosphate enzyme central" evidence="4">
    <location>
        <begin position="201"/>
        <end position="331"/>
    </location>
</feature>
<dbReference type="Pfam" id="PF02776">
    <property type="entry name" value="TPP_enzyme_N"/>
    <property type="match status" value="1"/>
</dbReference>
<dbReference type="InterPro" id="IPR000399">
    <property type="entry name" value="TPP-bd_CS"/>
</dbReference>
<evidence type="ECO:0000313" key="8">
    <source>
        <dbReference type="Proteomes" id="UP000295748"/>
    </source>
</evidence>
<dbReference type="NCBIfam" id="NF006129">
    <property type="entry name" value="PRK08273.1"/>
    <property type="match status" value="1"/>
</dbReference>
<accession>A0ABX5SVV5</accession>
<dbReference type="Gene3D" id="3.40.50.1220">
    <property type="entry name" value="TPP-binding domain"/>
    <property type="match status" value="1"/>
</dbReference>
<dbReference type="SUPFAM" id="SSF52518">
    <property type="entry name" value="Thiamin diphosphate-binding fold (THDP-binding)"/>
    <property type="match status" value="2"/>
</dbReference>
<dbReference type="PROSITE" id="PS00187">
    <property type="entry name" value="TPP_ENZYMES"/>
    <property type="match status" value="1"/>
</dbReference>
<dbReference type="InterPro" id="IPR047210">
    <property type="entry name" value="TPP_PYR_POXB-like"/>
</dbReference>
<dbReference type="PANTHER" id="PTHR42981">
    <property type="entry name" value="PYRUVATE DEHYDROGENASE [UBIQUINONE]"/>
    <property type="match status" value="1"/>
</dbReference>
<dbReference type="SUPFAM" id="SSF52467">
    <property type="entry name" value="DHS-like NAD/FAD-binding domain"/>
    <property type="match status" value="1"/>
</dbReference>
<keyword evidence="8" id="KW-1185">Reference proteome</keyword>
<evidence type="ECO:0000256" key="2">
    <source>
        <dbReference type="ARBA" id="ARBA00023052"/>
    </source>
</evidence>
<proteinExistence type="inferred from homology"/>
<evidence type="ECO:0000259" key="5">
    <source>
        <dbReference type="Pfam" id="PF02775"/>
    </source>
</evidence>
<dbReference type="Gene3D" id="3.40.50.970">
    <property type="match status" value="2"/>
</dbReference>